<dbReference type="Pfam" id="PF10728">
    <property type="entry name" value="DUF2520"/>
    <property type="match status" value="1"/>
</dbReference>
<dbReference type="InterPro" id="IPR008927">
    <property type="entry name" value="6-PGluconate_DH-like_C_sf"/>
</dbReference>
<accession>A0A7V3REB2</accession>
<organism evidence="2">
    <name type="scientific">Mesoaciditoga lauensis</name>
    <dbReference type="NCBI Taxonomy" id="1495039"/>
    <lineage>
        <taxon>Bacteria</taxon>
        <taxon>Thermotogati</taxon>
        <taxon>Thermotogota</taxon>
        <taxon>Thermotogae</taxon>
        <taxon>Mesoaciditogales</taxon>
        <taxon>Mesoaciditogaceae</taxon>
        <taxon>Mesoaciditoga</taxon>
    </lineage>
</organism>
<comment type="caution">
    <text evidence="2">The sequence shown here is derived from an EMBL/GenBank/DDBJ whole genome shotgun (WGS) entry which is preliminary data.</text>
</comment>
<dbReference type="SUPFAM" id="SSF48179">
    <property type="entry name" value="6-phosphogluconate dehydrogenase C-terminal domain-like"/>
    <property type="match status" value="1"/>
</dbReference>
<reference evidence="2" key="1">
    <citation type="journal article" date="2020" name="mSystems">
        <title>Genome- and Community-Level Interaction Insights into Carbon Utilization and Element Cycling Functions of Hydrothermarchaeota in Hydrothermal Sediment.</title>
        <authorList>
            <person name="Zhou Z."/>
            <person name="Liu Y."/>
            <person name="Xu W."/>
            <person name="Pan J."/>
            <person name="Luo Z.H."/>
            <person name="Li M."/>
        </authorList>
    </citation>
    <scope>NUCLEOTIDE SEQUENCE [LARGE SCALE GENOMIC DNA]</scope>
    <source>
        <strain evidence="2">SpSt-966</strain>
    </source>
</reference>
<dbReference type="Gene3D" id="1.10.1040.20">
    <property type="entry name" value="ProC-like, C-terminal domain"/>
    <property type="match status" value="1"/>
</dbReference>
<gene>
    <name evidence="2" type="ORF">ENX73_02790</name>
</gene>
<dbReference type="PANTHER" id="PTHR40459">
    <property type="entry name" value="CONSERVED HYPOTHETICAL ALANINE AND LEUCINE RICH PROTEIN"/>
    <property type="match status" value="1"/>
</dbReference>
<dbReference type="PANTHER" id="PTHR40459:SF1">
    <property type="entry name" value="CONSERVED HYPOTHETICAL ALANINE AND LEUCINE RICH PROTEIN"/>
    <property type="match status" value="1"/>
</dbReference>
<sequence>MKLKAYTRRTQLIFDIIGAGKVGKTFGKYLSSKGHKIGHVVNSSIDSSIKAVEFIGDGTPSSIDEIGGCDVVLIGVQDDLIRQTFLKIKDKLDNVKAIGQFSGAYPSSIFRECDEMNIGRFSIHPNASFANQEIWQSMENIYFVMDGNERGRKIIRDLFESMNIKFSEIYESNKIFYHIGAVFASNFIVGIQEVSRELYSMAGLDTETAEIISLYLSKQAIENVEKLGVKNALTGPVARGDNNLIEAERMALTDLDPDLGALYGKFAQILKERVIVSEHHKNSSDER</sequence>
<feature type="domain" description="DUF2520" evidence="1">
    <location>
        <begin position="141"/>
        <end position="268"/>
    </location>
</feature>
<proteinExistence type="predicted"/>
<dbReference type="InterPro" id="IPR037108">
    <property type="entry name" value="TM1727-like_C_sf"/>
</dbReference>
<dbReference type="InterPro" id="IPR036291">
    <property type="entry name" value="NAD(P)-bd_dom_sf"/>
</dbReference>
<evidence type="ECO:0000313" key="2">
    <source>
        <dbReference type="EMBL" id="HGE75035.1"/>
    </source>
</evidence>
<evidence type="ECO:0000259" key="1">
    <source>
        <dbReference type="Pfam" id="PF10728"/>
    </source>
</evidence>
<dbReference type="Gene3D" id="3.40.50.720">
    <property type="entry name" value="NAD(P)-binding Rossmann-like Domain"/>
    <property type="match status" value="1"/>
</dbReference>
<name>A0A7V3REB2_9BACT</name>
<dbReference type="EMBL" id="DTPE01000113">
    <property type="protein sequence ID" value="HGE75035.1"/>
    <property type="molecule type" value="Genomic_DNA"/>
</dbReference>
<dbReference type="InterPro" id="IPR018931">
    <property type="entry name" value="DUF2520"/>
</dbReference>
<dbReference type="AlphaFoldDB" id="A0A7V3REB2"/>
<protein>
    <submittedName>
        <fullName evidence="2">DUF2520 domain-containing protein</fullName>
    </submittedName>
</protein>
<dbReference type="SUPFAM" id="SSF51735">
    <property type="entry name" value="NAD(P)-binding Rossmann-fold domains"/>
    <property type="match status" value="1"/>
</dbReference>